<feature type="domain" description="DUF11" evidence="4">
    <location>
        <begin position="2301"/>
        <end position="2428"/>
    </location>
</feature>
<keyword evidence="2" id="KW-0472">Membrane</keyword>
<keyword evidence="2" id="KW-1133">Transmembrane helix</keyword>
<protein>
    <recommendedName>
        <fullName evidence="4">DUF11 domain-containing protein</fullName>
    </recommendedName>
</protein>
<keyword evidence="3" id="KW-0732">Signal</keyword>
<feature type="domain" description="DUF11" evidence="4">
    <location>
        <begin position="2965"/>
        <end position="3067"/>
    </location>
</feature>
<evidence type="ECO:0000313" key="6">
    <source>
        <dbReference type="Proteomes" id="UP000187185"/>
    </source>
</evidence>
<dbReference type="GO" id="GO:0005975">
    <property type="term" value="P:carbohydrate metabolic process"/>
    <property type="evidence" value="ECO:0007669"/>
    <property type="project" value="UniProtKB-ARBA"/>
</dbReference>
<keyword evidence="6" id="KW-1185">Reference proteome</keyword>
<feature type="domain" description="DUF11" evidence="4">
    <location>
        <begin position="2435"/>
        <end position="2542"/>
    </location>
</feature>
<keyword evidence="2" id="KW-0812">Transmembrane</keyword>
<feature type="compositionally biased region" description="Polar residues" evidence="1">
    <location>
        <begin position="518"/>
        <end position="529"/>
    </location>
</feature>
<dbReference type="InterPro" id="IPR013783">
    <property type="entry name" value="Ig-like_fold"/>
</dbReference>
<feature type="domain" description="DUF11" evidence="4">
    <location>
        <begin position="1509"/>
        <end position="1615"/>
    </location>
</feature>
<organism evidence="5 6">
    <name type="scientific">Microbacterium aurum</name>
    <dbReference type="NCBI Taxonomy" id="36805"/>
    <lineage>
        <taxon>Bacteria</taxon>
        <taxon>Bacillati</taxon>
        <taxon>Actinomycetota</taxon>
        <taxon>Actinomycetes</taxon>
        <taxon>Micrococcales</taxon>
        <taxon>Microbacteriaceae</taxon>
        <taxon>Microbacterium</taxon>
    </lineage>
</organism>
<feature type="domain" description="DUF11" evidence="4">
    <location>
        <begin position="2041"/>
        <end position="2163"/>
    </location>
</feature>
<dbReference type="InterPro" id="IPR047589">
    <property type="entry name" value="DUF11_rpt"/>
</dbReference>
<dbReference type="EMBL" id="CP018762">
    <property type="protein sequence ID" value="APZ35292.1"/>
    <property type="molecule type" value="Genomic_DNA"/>
</dbReference>
<evidence type="ECO:0000256" key="1">
    <source>
        <dbReference type="SAM" id="MobiDB-lite"/>
    </source>
</evidence>
<gene>
    <name evidence="5" type="ORF">BOH66_14300</name>
</gene>
<feature type="domain" description="DUF11" evidence="4">
    <location>
        <begin position="2709"/>
        <end position="2827"/>
    </location>
</feature>
<dbReference type="InterPro" id="IPR051172">
    <property type="entry name" value="Chlamydia_OmcB"/>
</dbReference>
<dbReference type="Pfam" id="PF01345">
    <property type="entry name" value="DUF11"/>
    <property type="match status" value="12"/>
</dbReference>
<feature type="signal peptide" evidence="3">
    <location>
        <begin position="1"/>
        <end position="37"/>
    </location>
</feature>
<evidence type="ECO:0000256" key="2">
    <source>
        <dbReference type="SAM" id="Phobius"/>
    </source>
</evidence>
<proteinExistence type="predicted"/>
<dbReference type="PANTHER" id="PTHR34819">
    <property type="entry name" value="LARGE CYSTEINE-RICH PERIPLASMIC PROTEIN OMCB"/>
    <property type="match status" value="1"/>
</dbReference>
<dbReference type="KEGG" id="maur:BOH66_14300"/>
<feature type="domain" description="DUF11" evidence="4">
    <location>
        <begin position="1644"/>
        <end position="1763"/>
    </location>
</feature>
<reference evidence="5 6" key="1">
    <citation type="submission" date="2016-12" db="EMBL/GenBank/DDBJ databases">
        <title>Complete genome sequence of Microbacterium aurum KACC 15219.</title>
        <authorList>
            <person name="Jung Y."/>
            <person name="Shin J.-H."/>
            <person name="Lee Y.-J."/>
            <person name="Yi H."/>
            <person name="Bahn Y.-S."/>
            <person name="Kim J.F."/>
            <person name="Lee D.-W."/>
        </authorList>
    </citation>
    <scope>NUCLEOTIDE SEQUENCE [LARGE SCALE GENOMIC DNA]</scope>
    <source>
        <strain evidence="5 6">KACC 15219</strain>
    </source>
</reference>
<dbReference type="STRING" id="36805.BOH66_14300"/>
<feature type="chain" id="PRO_5012094503" description="DUF11 domain-containing protein" evidence="3">
    <location>
        <begin position="38"/>
        <end position="3126"/>
    </location>
</feature>
<dbReference type="Proteomes" id="UP000187185">
    <property type="component" value="Chromosome"/>
</dbReference>
<accession>A0A1P8UAY6</accession>
<feature type="domain" description="DUF11" evidence="4">
    <location>
        <begin position="1915"/>
        <end position="2030"/>
    </location>
</feature>
<feature type="domain" description="DUF11" evidence="4">
    <location>
        <begin position="2568"/>
        <end position="2701"/>
    </location>
</feature>
<feature type="domain" description="DUF11" evidence="4">
    <location>
        <begin position="2171"/>
        <end position="2281"/>
    </location>
</feature>
<feature type="region of interest" description="Disordered" evidence="1">
    <location>
        <begin position="2933"/>
        <end position="2955"/>
    </location>
</feature>
<evidence type="ECO:0000313" key="5">
    <source>
        <dbReference type="EMBL" id="APZ35292.1"/>
    </source>
</evidence>
<dbReference type="Gene3D" id="2.60.40.10">
    <property type="entry name" value="Immunoglobulins"/>
    <property type="match status" value="2"/>
</dbReference>
<dbReference type="NCBIfam" id="TIGR01451">
    <property type="entry name" value="B_ant_repeat"/>
    <property type="match status" value="8"/>
</dbReference>
<evidence type="ECO:0000256" key="3">
    <source>
        <dbReference type="SAM" id="SignalP"/>
    </source>
</evidence>
<feature type="domain" description="DUF11" evidence="4">
    <location>
        <begin position="1771"/>
        <end position="1899"/>
    </location>
</feature>
<feature type="region of interest" description="Disordered" evidence="1">
    <location>
        <begin position="2022"/>
        <end position="2041"/>
    </location>
</feature>
<feature type="transmembrane region" description="Helical" evidence="2">
    <location>
        <begin position="3094"/>
        <end position="3115"/>
    </location>
</feature>
<feature type="region of interest" description="Disordered" evidence="1">
    <location>
        <begin position="507"/>
        <end position="529"/>
    </location>
</feature>
<feature type="compositionally biased region" description="Low complexity" evidence="1">
    <location>
        <begin position="507"/>
        <end position="517"/>
    </location>
</feature>
<feature type="domain" description="DUF11" evidence="4">
    <location>
        <begin position="2836"/>
        <end position="2955"/>
    </location>
</feature>
<evidence type="ECO:0000259" key="4">
    <source>
        <dbReference type="Pfam" id="PF01345"/>
    </source>
</evidence>
<name>A0A1P8UAY6_9MICO</name>
<dbReference type="InterPro" id="IPR001434">
    <property type="entry name" value="OmcB-like_DUF11"/>
</dbReference>
<sequence>MWVLIGSSSVQARFPSCAIVVVMALLLSLGIGAPATAAVPVTDTPLSGVQVTATGGDVLAGGTRTISVSGSNPDGVDLFNALGVVLLPVGVTYAAGSVQPAGIGAPDIQSWAPDAADIDPGTGLPRTAQVLVWSNIADLPVGSEVSASFGVTADPDRYPAGSTFEVGAGLYANSDERVVPDVTVPSSGAPEITGATEGGSSEATVTVVPITITKNETANAEAEVYRGPANPATFELRVTAAPDGATTGAVVVDYVPAQFTVTECTGDFPCTRRMVEVDGEVFTEITWNLGTIDANETNVLRYSAYVGEREITMPSGQQTGADTRPGAEGYEVENTATLTGTYTGDVAAGTDTEISVSDTATVRVIDLGIVKSTDGSGFVGGQTKQYTLAVRSSQFVSSSGITVTDTLPNGMCPVLPAGVAKTGSPWPDECAAAGAGNGTVTGATMTSVDFDASTGVFTVVFAVDDLAADQDVTIGYTVYMRTNYQNGTPTAAGDDFANSVVVTGTTTDGSGATSDASNGSSADIGTGAPTLSKTIWPNLTRTPITGVTGVGTTCQSGDGAYVSPTIAPPAYQLGDLVCFRLDMTFPQGVSTRSVNVSDYLPSGMSIVDWAATSANSTTITPVGTVTGVASARWVLGEPDASNVLFVEPGATGSFYLLARVNTVPATAPRVAGNLAKMRYTGPDDRVINLRDQADLKLSPPPPLGLDKKVDGAESLSPVQEGQLLTFTIDVSHNGSLANSTADPIDEIEVWDVLPAGFDCDDIDSATPAINPIADCFQQANGQTRVTWILRPATPLIGGQTATITYALTVPSPLSISSSHTNTAAVTRYTPITTDGITPSVDRPTFYPANPVGAYPDKTKNAPQAADTATISLAGASVAKSVTSTSVTESNNSALTQATIGETVVWQYTATIPARTSIFNGILADGLPVGGRLTAVDGAVVATGPSGAVIADGCTQDPTQFRLCNVATDPQFGSLIFPTTWTNSTESSQTFTVEMTTRVADVAGNTHNSTISNTAALTSTPTITNANPVSRGTAAAQVTVVVPNVAMTKGASTTASTGPWTTSDTLTATGGQTVYYRLEATNTTVNGLAVPPLHDTLVVDCIDARLSDFTNFTASAVATVSAPVAGDGINGCAIGRTKYVWTLTADLATTAQIVYSATVPTPIAAGTTFRNDAALTGSTLAGAVPGERTLTATANRTVTAAPPTIVKQRLLPTGTAVPGENVTWRLTLTIPQDVTLLDAQIRDTLPAELGTADAASFVLSCGTGWDVCPTGTRVSSGKAQILAVGIGDVAASAQVRTLILEVTSPVSTSIAATAVGPYTNSGQATWRTVAGGTTLTSNTSTATVGVRHPLVTTAKSVSNPTVAKSQGEIFTYTVSASAVQNATPNGKPAFNVTVVDRVPVGVIPVVSATDSTALANGATVAGGGVWDSTARTITWMIATLTPGDPAMSFSYPAKLDLASTLSGAALVNTATPTSWDSLAGGGKRYTSTTGATASVTPAFPKIDTAKQLLSTNPVYIGDEVSYSFTMTNSGTARAVSLQAIDTLPAGWTYVAGSAQLGGVALADPAISGQQLTWSNLGPLAPAAALTITYRAIAGSSVSVGSGVAHTNTVRAAQVTDATGGTSYNSGNGSYIGTSGTATARIDQADLQITKTAGTFTAGGTGSFTMVVRNNGGDTAVGVALHDVLTLPTGVTVTTVNAGTDGTCTVASGVLDCTRASLNSGATWTVTLNLAIAADVVSGTEVPNTATVSARTADRTPGNNSSTATGTVVTSADLEVVKRVVAPATGAVVAGTPIEWSITLTNKGPSLSRGSANSPIVLTDTVPAAVSGLSLTGTVPPGCTLTGQAVRCEITHDMTVGEAITLTVAGTVNSDVAAGTGVIVNTASVTPVTTDPVAGNNSSTTRTDVAVQESLTIVKTITDPAPPAEVVPGETLTYTLQVSNGGPSVARGVYIVDTLPADIDFDELVSGTGWTATPGAGGTVRFDYSGVLAAGADAPLITYTATLDPAFIGLADDLTNTASVSSAWKADQDDSDATPGTPNPEADLELTKTVAPSSGASAVIAGETAVYTFTVANNGPSDAGTVTVRDTLPVGLTASGPLPDGCTIDGRLLTCVLDAGLDEDDAPWTFQVAVRVDASFTGATLTNAAAVTSVTDDINPDNNTDTATLNVIQRAKLAVAKVPSAATVTAGENVTWTITVANSGPSDAQNVTLSDVVPGDLIVVSATSADAGVTCSGTATVSCTIGTLAAGASVQIALVTTVRSSIVNGSTTPNSATANSSTPDVVTGEPATATGGGQIGVIANAALTIVKATTTPVVSAGATASFTVLVGNDGPSDAAAPVTITDTLPAGLTYVSSSTVEGPAVWACDDSGQDVVCVLQNADGDAVSLAAGAKAPLLQIVAAIDPALAAGTVTNTATVTSPSDSTPPTETADVDVQTFADLGILKQNVGTPTAGEEFSWTITVTNHGPSDSVATADEPITVTDKLPAGTTYVSATGAGVSCDEDAGVVTCEITSTMKPGDAVAVTLTVAVDEAVSGTLTNTASVAPGVTDEPQGAIWPNEFTVVTPTVIEVADLAIEKSVVTADADIVAGQPISWELTVTNLGSSNSDADAGTPIVVTDTLPSGVLADAATGPSDDWSCTIAGDRKTVTCELSADLATNDPQTISVTGTIDPSVQGRVVNTAAVAPGLTAQPDTEEAAANDRATASADVTESADLVLSKAISETIEAGATGEYTLTVTNLGPSAARGITLVDTLPTGLSFDSASGDGWACAPDTGDPAQVECAYAGILTPAQTLSLRISIAVDEALQGEVVNTATVAATTPDPDLENNTASVPGTVAEMVDLSIVKTPVGDPIVGETFSYELTVANAGPATARGLLVDDLVPGELEIVSVSAEGWSCATDAETGAIACTLADLAQGATAPVITIEVRVLPAAYPEVSNTATVSSTTPEDESTLGDNTSTAIVPVPPLSTLTITKELTDELVTGSQAHYSITVTNSGPTADPGPVSVTDTMPQGIAARSATLSGAAGSCAIAAATVTCTIDALAVDQTAVVTLTVDVAANARGEIVNTARASSPASGAAVEDTAAGIVRVVELPSTGGTLGLFLPFGVGLLGLGLLALWWARRRRTEGTISG</sequence>